<keyword evidence="2" id="KW-0813">Transport</keyword>
<dbReference type="Proteomes" id="UP001562354">
    <property type="component" value="Unassembled WGS sequence"/>
</dbReference>
<comment type="subcellular location">
    <subcellularLocation>
        <location evidence="1">Cytoplasm</location>
        <location evidence="1">Cytoskeleton</location>
    </subcellularLocation>
</comment>
<evidence type="ECO:0000256" key="1">
    <source>
        <dbReference type="ARBA" id="ARBA00004245"/>
    </source>
</evidence>
<proteinExistence type="predicted"/>
<keyword evidence="5" id="KW-0547">Nucleotide-binding</keyword>
<dbReference type="InterPro" id="IPR022780">
    <property type="entry name" value="Dynein_light_int_chain"/>
</dbReference>
<keyword evidence="9" id="KW-0206">Cytoskeleton</keyword>
<keyword evidence="8" id="KW-0505">Motor protein</keyword>
<dbReference type="Pfam" id="PF05783">
    <property type="entry name" value="DLIC"/>
    <property type="match status" value="1"/>
</dbReference>
<feature type="compositionally biased region" description="Polar residues" evidence="10">
    <location>
        <begin position="631"/>
        <end position="658"/>
    </location>
</feature>
<organism evidence="11 12">
    <name type="scientific">Neodothiora populina</name>
    <dbReference type="NCBI Taxonomy" id="2781224"/>
    <lineage>
        <taxon>Eukaryota</taxon>
        <taxon>Fungi</taxon>
        <taxon>Dikarya</taxon>
        <taxon>Ascomycota</taxon>
        <taxon>Pezizomycotina</taxon>
        <taxon>Dothideomycetes</taxon>
        <taxon>Dothideomycetidae</taxon>
        <taxon>Dothideales</taxon>
        <taxon>Dothioraceae</taxon>
        <taxon>Neodothiora</taxon>
    </lineage>
</organism>
<keyword evidence="7" id="KW-0243">Dynein</keyword>
<feature type="compositionally biased region" description="Low complexity" evidence="10">
    <location>
        <begin position="367"/>
        <end position="385"/>
    </location>
</feature>
<dbReference type="GeneID" id="95974646"/>
<evidence type="ECO:0008006" key="13">
    <source>
        <dbReference type="Google" id="ProtNLM"/>
    </source>
</evidence>
<dbReference type="PANTHER" id="PTHR12688:SF0">
    <property type="entry name" value="DYNEIN LIGHT INTERMEDIATE CHAIN"/>
    <property type="match status" value="1"/>
</dbReference>
<evidence type="ECO:0000256" key="5">
    <source>
        <dbReference type="ARBA" id="ARBA00022741"/>
    </source>
</evidence>
<dbReference type="InterPro" id="IPR008467">
    <property type="entry name" value="Dynein1_light_intermed_chain"/>
</dbReference>
<feature type="compositionally biased region" description="Acidic residues" evidence="10">
    <location>
        <begin position="387"/>
        <end position="401"/>
    </location>
</feature>
<evidence type="ECO:0000256" key="4">
    <source>
        <dbReference type="ARBA" id="ARBA00022701"/>
    </source>
</evidence>
<keyword evidence="3" id="KW-0963">Cytoplasm</keyword>
<evidence type="ECO:0000256" key="7">
    <source>
        <dbReference type="ARBA" id="ARBA00023017"/>
    </source>
</evidence>
<evidence type="ECO:0000256" key="2">
    <source>
        <dbReference type="ARBA" id="ARBA00022448"/>
    </source>
</evidence>
<evidence type="ECO:0000256" key="6">
    <source>
        <dbReference type="ARBA" id="ARBA00022840"/>
    </source>
</evidence>
<dbReference type="RefSeq" id="XP_069203531.1">
    <property type="nucleotide sequence ID" value="XM_069347681.1"/>
</dbReference>
<comment type="caution">
    <text evidence="11">The sequence shown here is derived from an EMBL/GenBank/DDBJ whole genome shotgun (WGS) entry which is preliminary data.</text>
</comment>
<evidence type="ECO:0000256" key="8">
    <source>
        <dbReference type="ARBA" id="ARBA00023175"/>
    </source>
</evidence>
<name>A0ABR3PM91_9PEZI</name>
<dbReference type="PANTHER" id="PTHR12688">
    <property type="entry name" value="DYNEIN LIGHT INTERMEDIATE CHAIN"/>
    <property type="match status" value="1"/>
</dbReference>
<feature type="compositionally biased region" description="Low complexity" evidence="10">
    <location>
        <begin position="585"/>
        <end position="594"/>
    </location>
</feature>
<evidence type="ECO:0000256" key="10">
    <source>
        <dbReference type="SAM" id="MobiDB-lite"/>
    </source>
</evidence>
<sequence>MAPSAYRDAFAATDNDRPSTSGSESRKELWSSLLDNVASGKKTPEKTLLLLGGTSQTQKDFLDSLQQDSRNRVRPPDRSRARRVPVANSFALGYTYQDVYDSDHEDVVARLSAYTLPNPSPAYAPLLARLLTPSAIPHTAMVILLDWAKPWTFVRSLRSWVRLINNVTHSLPVDSQYALEENTTAWQLARDAALATSMADTHASMPLGPGEYDEPLGLPLVVVCQNALAVEALEKERGYRESHFDYILQFLRTVLLKHGAGLIYTMPSQPGQLQPLIHSILGIQAGGIAVTGKEKSERTLKHNVVDRERVLVPPAWDSWGKIRVLREGFDVEGISRAWGVEVQHIAVVRPQFSSSTAASAAKNDDQASASESTEEATSAAAPAETDSVLEPEAEAEAEQETDTTAALYEVTIQDPHPPSTSKPKVDVPCTPDQQFFLTQLERLEAYRAEDEAAAKKAASSRRAAPGQGMMDHSNAGEAGRAMAEHIGPVQFNVGGIQYDADEVLKRLKERNPTTSSTSTNAPATASTHPNTTTATSTTPTQPTTSTFPTIPPPVPSAVLPRGTTSSGTKTPDRGPKIRRNTMAASNTNSPFTPVSSPPPPLPSGGDHSGNNIPTGDLEAYFASLMKKGQRAGTSSLSNSPRPALGSANSQTNGGAKEA</sequence>
<feature type="region of interest" description="Disordered" evidence="10">
    <location>
        <begin position="353"/>
        <end position="401"/>
    </location>
</feature>
<evidence type="ECO:0000313" key="12">
    <source>
        <dbReference type="Proteomes" id="UP001562354"/>
    </source>
</evidence>
<evidence type="ECO:0000313" key="11">
    <source>
        <dbReference type="EMBL" id="KAL1310682.1"/>
    </source>
</evidence>
<feature type="region of interest" description="Disordered" evidence="10">
    <location>
        <begin position="510"/>
        <end position="658"/>
    </location>
</feature>
<accession>A0ABR3PM91</accession>
<keyword evidence="4" id="KW-0493">Microtubule</keyword>
<dbReference type="EMBL" id="JBFMKM010000003">
    <property type="protein sequence ID" value="KAL1310682.1"/>
    <property type="molecule type" value="Genomic_DNA"/>
</dbReference>
<protein>
    <recommendedName>
        <fullName evidence="13">Dynein light intermediate chain</fullName>
    </recommendedName>
</protein>
<gene>
    <name evidence="11" type="ORF">AAFC00_000943</name>
</gene>
<keyword evidence="6" id="KW-0067">ATP-binding</keyword>
<evidence type="ECO:0000256" key="3">
    <source>
        <dbReference type="ARBA" id="ARBA00022490"/>
    </source>
</evidence>
<feature type="compositionally biased region" description="Low complexity" evidence="10">
    <location>
        <begin position="512"/>
        <end position="548"/>
    </location>
</feature>
<feature type="region of interest" description="Disordered" evidence="10">
    <location>
        <begin position="1"/>
        <end position="28"/>
    </location>
</feature>
<evidence type="ECO:0000256" key="9">
    <source>
        <dbReference type="ARBA" id="ARBA00023212"/>
    </source>
</evidence>
<keyword evidence="12" id="KW-1185">Reference proteome</keyword>
<feature type="region of interest" description="Disordered" evidence="10">
    <location>
        <begin position="456"/>
        <end position="479"/>
    </location>
</feature>
<reference evidence="11 12" key="1">
    <citation type="submission" date="2024-07" db="EMBL/GenBank/DDBJ databases">
        <title>Draft sequence of the Neodothiora populina.</title>
        <authorList>
            <person name="Drown D.D."/>
            <person name="Schuette U.S."/>
            <person name="Buechlein A.B."/>
            <person name="Rusch D.R."/>
            <person name="Winton L.W."/>
            <person name="Adams G.A."/>
        </authorList>
    </citation>
    <scope>NUCLEOTIDE SEQUENCE [LARGE SCALE GENOMIC DNA]</scope>
    <source>
        <strain evidence="11 12">CPC 39397</strain>
    </source>
</reference>